<dbReference type="SUPFAM" id="SSF55920">
    <property type="entry name" value="Creatinase/aminopeptidase"/>
    <property type="match status" value="1"/>
</dbReference>
<dbReference type="InterPro" id="IPR050659">
    <property type="entry name" value="Peptidase_M24B"/>
</dbReference>
<gene>
    <name evidence="4" type="ORF">PEGY_LOCUS4308</name>
</gene>
<dbReference type="EMBL" id="CAJVRC010000853">
    <property type="protein sequence ID" value="CAG8895963.1"/>
    <property type="molecule type" value="Genomic_DNA"/>
</dbReference>
<dbReference type="PANTHER" id="PTHR46112:SF2">
    <property type="entry name" value="XAA-PRO AMINOPEPTIDASE P-RELATED"/>
    <property type="match status" value="1"/>
</dbReference>
<dbReference type="Proteomes" id="UP001154252">
    <property type="component" value="Unassembled WGS sequence"/>
</dbReference>
<dbReference type="OrthoDB" id="4215474at2759"/>
<dbReference type="Gene3D" id="3.40.350.10">
    <property type="entry name" value="Creatinase/prolidase N-terminal domain"/>
    <property type="match status" value="1"/>
</dbReference>
<protein>
    <recommendedName>
        <fullName evidence="1">Probable Xaa-Pro aminopeptidase P</fullName>
    </recommendedName>
</protein>
<dbReference type="SUPFAM" id="SSF53092">
    <property type="entry name" value="Creatinase/prolidase N-terminal domain"/>
    <property type="match status" value="1"/>
</dbReference>
<sequence>MVPIKKAQPFKKALYFSEAEFKERQHGALELMKRENLDGFLMTKQESLYYLTGFDTFGYVFFQAMYFHNDGSMRLITRIPDLRQALYTSILEQKDILIRSDDAGSNPVSLVPKVLKDFGINSSSKRIGYEPDSCSLTHRLGKALEEAVDGLCTLVDHSNLFTRELRIIKSEAEMRKVRKAAYLADFALVRALKLAKPGAYEGDLWREIVGTVYEGGGDDPANENILVSGNKAVLTRYSTGKDKIDRQLTLEHAAAYKHYHACLMRTIPIGGITKLAREMHRVNILQMEAAMEALKPGREIGDVFEAYARVADENGFRDQRFNSCGYSLGATFSPTWMDFPMFVRGQNVVAKPGMVFFIHIILMDKATDTASSIGQTVEVTQDGCVALSKLPFCLTRRQTIATWKKNIRKEDYGFTADEIDDGENLQDVELSDGDVDEEDYDVEYDFSEYKPAAALGDPTQSA</sequence>
<accession>A0A9W4KA54</accession>
<dbReference type="Gene3D" id="3.90.230.10">
    <property type="entry name" value="Creatinase/methionine aminopeptidase superfamily"/>
    <property type="match status" value="1"/>
</dbReference>
<dbReference type="Pfam" id="PF01321">
    <property type="entry name" value="Creatinase_N"/>
    <property type="match status" value="1"/>
</dbReference>
<dbReference type="PANTHER" id="PTHR46112">
    <property type="entry name" value="AMINOPEPTIDASE"/>
    <property type="match status" value="1"/>
</dbReference>
<comment type="caution">
    <text evidence="4">The sequence shown here is derived from an EMBL/GenBank/DDBJ whole genome shotgun (WGS) entry which is preliminary data.</text>
</comment>
<dbReference type="InterPro" id="IPR036005">
    <property type="entry name" value="Creatinase/aminopeptidase-like"/>
</dbReference>
<name>A0A9W4KA54_9EURO</name>
<evidence type="ECO:0000256" key="1">
    <source>
        <dbReference type="ARBA" id="ARBA00020658"/>
    </source>
</evidence>
<dbReference type="InterPro" id="IPR000587">
    <property type="entry name" value="Creatinase_N"/>
</dbReference>
<dbReference type="CDD" id="cd01066">
    <property type="entry name" value="APP_MetAP"/>
    <property type="match status" value="1"/>
</dbReference>
<dbReference type="InterPro" id="IPR029149">
    <property type="entry name" value="Creatin/AminoP/Spt16_N"/>
</dbReference>
<keyword evidence="5" id="KW-1185">Reference proteome</keyword>
<proteinExistence type="predicted"/>
<feature type="domain" description="Creatinase N-terminal" evidence="3">
    <location>
        <begin position="28"/>
        <end position="167"/>
    </location>
</feature>
<evidence type="ECO:0000259" key="2">
    <source>
        <dbReference type="Pfam" id="PF00557"/>
    </source>
</evidence>
<reference evidence="4" key="1">
    <citation type="submission" date="2021-07" db="EMBL/GenBank/DDBJ databases">
        <authorList>
            <person name="Branca A.L. A."/>
        </authorList>
    </citation>
    <scope>NUCLEOTIDE SEQUENCE</scope>
</reference>
<dbReference type="Pfam" id="PF00557">
    <property type="entry name" value="Peptidase_M24"/>
    <property type="match status" value="1"/>
</dbReference>
<dbReference type="InterPro" id="IPR000994">
    <property type="entry name" value="Pept_M24"/>
</dbReference>
<feature type="domain" description="Peptidase M24" evidence="2">
    <location>
        <begin position="176"/>
        <end position="380"/>
    </location>
</feature>
<evidence type="ECO:0000259" key="3">
    <source>
        <dbReference type="Pfam" id="PF01321"/>
    </source>
</evidence>
<evidence type="ECO:0000313" key="4">
    <source>
        <dbReference type="EMBL" id="CAG8895963.1"/>
    </source>
</evidence>
<organism evidence="4 5">
    <name type="scientific">Penicillium egyptiacum</name>
    <dbReference type="NCBI Taxonomy" id="1303716"/>
    <lineage>
        <taxon>Eukaryota</taxon>
        <taxon>Fungi</taxon>
        <taxon>Dikarya</taxon>
        <taxon>Ascomycota</taxon>
        <taxon>Pezizomycotina</taxon>
        <taxon>Eurotiomycetes</taxon>
        <taxon>Eurotiomycetidae</taxon>
        <taxon>Eurotiales</taxon>
        <taxon>Aspergillaceae</taxon>
        <taxon>Penicillium</taxon>
    </lineage>
</organism>
<evidence type="ECO:0000313" key="5">
    <source>
        <dbReference type="Proteomes" id="UP001154252"/>
    </source>
</evidence>
<dbReference type="AlphaFoldDB" id="A0A9W4KA54"/>